<sequence>MARSGLSSLLATRQHHHHPNADEMAAAAASLSAFDSDTFCNTVSIAVDDEIGSASISPSGRDVVLASQSGLRIIDLDNPYSLPLYIPNHFSWKVADVQWSPFAARAEWIASTRNQQALVYNLSMPFNNKKAPIEFTLRAHDRAITDINFSAHHPDLLATCGMDSYVFVHDLRSQQVPLKLADWEAGAHQVKWNRQDERIIASSHDKYLHIWDVRHGTKPMSTIAAHSTKIYGIDWNRNDPRKILTCSLDQTIKLWNNVGVNTNITTPRRTIVTDYPVWRARHTPFPHGILAMPQRGSSSLFLYKHINDSAKETFNEDPVHQFRGHEPESQVREFLWRSRGSTNHGVDNRDFQLVSWGTDNHLRLHHITPELLESTVGYRKGEALIEKPSTTRGGATYVSYRDGPIQTTTAMAQNDFGPPRAPQKGNLATLLQNTTISEQSYMFNGKTRNGKPGHGGNMLPRETMTATPIRRTDPRVVAHIKWIEGVQVGAGPDIEDVRQRSSPDNSLPRKPYDFHVEISDVGKRYKNLNFEDINKQNRSITVSFNGPWGEADNFVDDNKLVFLRFTIRFPDDYPRIIEKNDRGEDVAKPGKPLQIEFEKTTASITLDEQFDLTEDMERIAQTCAAQKREALGAILSYALGERELRDSLHLEDDVPLPEYDSLPGEETSSDEDDIPHEGEFTTDVMQSSHTNANIPLPNQCTARFSSFGSLVVARLPTTSTAPALGALFRIGRTLRHGPSKDDIFDSFGRFNARPAHDSNAGSSPASSAGSWELSSSPSSNSDSDHEVNAHIGNFQPPLAWREQVLVLARRALVRIKRKDSGLDLQFDEADTVTNPKLTGRIKWGNHAVVTWLIPALFAHFERLADTQMLAMLSCIFAEPAAREGATSAMAKMRHSHLPMSMEAPAFSLDYFASSDAAWSLFKPTISVPSMPAHSRHATPVTDLGWSKSPKNVGVYGSHGSSNGPWGSDTIPSEPVTPRSFTTIRKRNVFFATSQITNRGPFDICADERSHLGKRTSFGQSDLINMDDMYDSDSEYEGVDEEGRFGNEGASEYTRPIRPGEGGNDNNSGGIRVKLKNQDQFDDEACVSRPLLDMSKDWLHRAWREQYAELLGCWGLVSARAEVLKFNGLVSYFPPEAPRNVAKTETSYLSIKRASNVEANTPASARLSRASTALAPPSINGAQAKRTPAASLRNFSFNPEATEFQPGTVSFTAAETLAPPPDVFITSEQYLQLSIPTPTPSKELDESLGGLGASPGQDRLLHPRGSRQARPDLSRRTSNVSGSSWGVGRSPSAVATTSAAKPTEPEPIYSCSICWIRVCGRVYLCPACLHVAHFDCMDDELGMDDGECVVGCGCGCGFEDDDERTRMEAYIDGVRAANAAGVAWDESGGWLQLASTDDAHGDSLHESTDKSGAVHDDKRERERERVTGRTSKTTSPTPTTSTMRKRKKEKKKPRASGLSYY</sequence>
<dbReference type="GO" id="GO:0034198">
    <property type="term" value="P:cellular response to amino acid starvation"/>
    <property type="evidence" value="ECO:0000318"/>
    <property type="project" value="GO_Central"/>
</dbReference>
<dbReference type="InterPro" id="IPR049567">
    <property type="entry name" value="WDR59-like"/>
</dbReference>
<feature type="compositionally biased region" description="Low complexity" evidence="4">
    <location>
        <begin position="757"/>
        <end position="781"/>
    </location>
</feature>
<feature type="region of interest" description="Disordered" evidence="4">
    <location>
        <begin position="1234"/>
        <end position="1303"/>
    </location>
</feature>
<dbReference type="KEGG" id="pno:SNOG_07830"/>
<feature type="region of interest" description="Disordered" evidence="4">
    <location>
        <begin position="1034"/>
        <end position="1070"/>
    </location>
</feature>
<dbReference type="PROSITE" id="PS50082">
    <property type="entry name" value="WD_REPEATS_2"/>
    <property type="match status" value="2"/>
</dbReference>
<evidence type="ECO:0000313" key="6">
    <source>
        <dbReference type="EMBL" id="EAT85296.2"/>
    </source>
</evidence>
<dbReference type="PROSITE" id="PS00678">
    <property type="entry name" value="WD_REPEATS_1"/>
    <property type="match status" value="1"/>
</dbReference>
<dbReference type="STRING" id="321614.Q0UK84"/>
<keyword evidence="2" id="KW-0677">Repeat</keyword>
<evidence type="ECO:0000313" key="7">
    <source>
        <dbReference type="Proteomes" id="UP000001055"/>
    </source>
</evidence>
<feature type="compositionally biased region" description="Low complexity" evidence="4">
    <location>
        <begin position="1428"/>
        <end position="1441"/>
    </location>
</feature>
<feature type="region of interest" description="Disordered" evidence="4">
    <location>
        <begin position="957"/>
        <end position="977"/>
    </location>
</feature>
<evidence type="ECO:0000256" key="2">
    <source>
        <dbReference type="ARBA" id="ARBA00022737"/>
    </source>
</evidence>
<dbReference type="SUPFAM" id="SSF50978">
    <property type="entry name" value="WD40 repeat-like"/>
    <property type="match status" value="1"/>
</dbReference>
<dbReference type="GO" id="GO:1904263">
    <property type="term" value="P:positive regulation of TORC1 signaling"/>
    <property type="evidence" value="ECO:0000318"/>
    <property type="project" value="GO_Central"/>
</dbReference>
<name>Q0UK84_PHANO</name>
<feature type="repeat" description="WD" evidence="3">
    <location>
        <begin position="223"/>
        <end position="256"/>
    </location>
</feature>
<dbReference type="Pfam" id="PF17120">
    <property type="entry name" value="zf-RING_16"/>
    <property type="match status" value="1"/>
</dbReference>
<dbReference type="InParanoid" id="Q0UK84"/>
<dbReference type="VEuPathDB" id="FungiDB:JI435_078300"/>
<dbReference type="GO" id="GO:0035859">
    <property type="term" value="C:Seh1-associated complex"/>
    <property type="evidence" value="ECO:0000318"/>
    <property type="project" value="GO_Central"/>
</dbReference>
<feature type="domain" description="WDR59/RTC1-like RING zinc finger" evidence="5">
    <location>
        <begin position="1309"/>
        <end position="1356"/>
    </location>
</feature>
<feature type="region of interest" description="Disordered" evidence="4">
    <location>
        <begin position="754"/>
        <end position="788"/>
    </location>
</feature>
<proteinExistence type="predicted"/>
<dbReference type="GO" id="GO:0005774">
    <property type="term" value="C:vacuolar membrane"/>
    <property type="evidence" value="ECO:0000318"/>
    <property type="project" value="GO_Central"/>
</dbReference>
<dbReference type="eggNOG" id="KOG0309">
    <property type="taxonomic scope" value="Eukaryota"/>
</dbReference>
<dbReference type="SMART" id="SM00320">
    <property type="entry name" value="WD40"/>
    <property type="match status" value="5"/>
</dbReference>
<dbReference type="GeneID" id="5975050"/>
<evidence type="ECO:0000256" key="4">
    <source>
        <dbReference type="SAM" id="MobiDB-lite"/>
    </source>
</evidence>
<gene>
    <name evidence="6" type="ORF">SNOG_07830</name>
</gene>
<dbReference type="GO" id="GO:0035591">
    <property type="term" value="F:signaling adaptor activity"/>
    <property type="evidence" value="ECO:0000318"/>
    <property type="project" value="GO_Central"/>
</dbReference>
<evidence type="ECO:0000256" key="3">
    <source>
        <dbReference type="PROSITE-ProRule" id="PRU00221"/>
    </source>
</evidence>
<feature type="region of interest" description="Disordered" evidence="4">
    <location>
        <begin position="1397"/>
        <end position="1460"/>
    </location>
</feature>
<reference evidence="7" key="1">
    <citation type="journal article" date="2007" name="Plant Cell">
        <title>Dothideomycete-plant interactions illuminated by genome sequencing and EST analysis of the wheat pathogen Stagonospora nodorum.</title>
        <authorList>
            <person name="Hane J.K."/>
            <person name="Lowe R.G."/>
            <person name="Solomon P.S."/>
            <person name="Tan K.C."/>
            <person name="Schoch C.L."/>
            <person name="Spatafora J.W."/>
            <person name="Crous P.W."/>
            <person name="Kodira C."/>
            <person name="Birren B.W."/>
            <person name="Galagan J.E."/>
            <person name="Torriani S.F."/>
            <person name="McDonald B.A."/>
            <person name="Oliver R.P."/>
        </authorList>
    </citation>
    <scope>NUCLEOTIDE SEQUENCE [LARGE SCALE GENOMIC DNA]</scope>
    <source>
        <strain evidence="7">SN15 / ATCC MYA-4574 / FGSC 10173</strain>
    </source>
</reference>
<dbReference type="InterPro" id="IPR001680">
    <property type="entry name" value="WD40_rpt"/>
</dbReference>
<dbReference type="Proteomes" id="UP000001055">
    <property type="component" value="Unassembled WGS sequence"/>
</dbReference>
<dbReference type="PANTHER" id="PTHR46170">
    <property type="entry name" value="GATOR COMPLEX PROTEIN WDR59"/>
    <property type="match status" value="1"/>
</dbReference>
<dbReference type="Gene3D" id="2.130.10.10">
    <property type="entry name" value="YVTN repeat-like/Quinoprotein amine dehydrogenase"/>
    <property type="match status" value="1"/>
</dbReference>
<feature type="region of interest" description="Disordered" evidence="4">
    <location>
        <begin position="653"/>
        <end position="678"/>
    </location>
</feature>
<dbReference type="InterPro" id="IPR015943">
    <property type="entry name" value="WD40/YVTN_repeat-like_dom_sf"/>
</dbReference>
<keyword evidence="1 3" id="KW-0853">WD repeat</keyword>
<protein>
    <recommendedName>
        <fullName evidence="5">WDR59/RTC1-like RING zinc finger domain-containing protein</fullName>
    </recommendedName>
</protein>
<dbReference type="Pfam" id="PF00400">
    <property type="entry name" value="WD40"/>
    <property type="match status" value="2"/>
</dbReference>
<feature type="compositionally biased region" description="Basic and acidic residues" evidence="4">
    <location>
        <begin position="1397"/>
        <end position="1426"/>
    </location>
</feature>
<dbReference type="InterPro" id="IPR049566">
    <property type="entry name" value="WDR59_RTC1-like_RING_Znf"/>
</dbReference>
<dbReference type="InterPro" id="IPR019775">
    <property type="entry name" value="WD40_repeat_CS"/>
</dbReference>
<dbReference type="PANTHER" id="PTHR46170:SF1">
    <property type="entry name" value="GATOR COMPLEX PROTEIN WDR59"/>
    <property type="match status" value="1"/>
</dbReference>
<feature type="compositionally biased region" description="Basic residues" evidence="4">
    <location>
        <begin position="1442"/>
        <end position="1453"/>
    </location>
</feature>
<dbReference type="InterPro" id="IPR036322">
    <property type="entry name" value="WD40_repeat_dom_sf"/>
</dbReference>
<dbReference type="HOGENOM" id="CLU_001497_3_0_1"/>
<feature type="repeat" description="WD" evidence="3">
    <location>
        <begin position="190"/>
        <end position="221"/>
    </location>
</feature>
<evidence type="ECO:0000256" key="1">
    <source>
        <dbReference type="ARBA" id="ARBA00022574"/>
    </source>
</evidence>
<evidence type="ECO:0000259" key="5">
    <source>
        <dbReference type="Pfam" id="PF17120"/>
    </source>
</evidence>
<dbReference type="RefSeq" id="XP_001798157.1">
    <property type="nucleotide sequence ID" value="XM_001798105.1"/>
</dbReference>
<dbReference type="PROSITE" id="PS50294">
    <property type="entry name" value="WD_REPEATS_REGION"/>
    <property type="match status" value="1"/>
</dbReference>
<accession>Q0UK84</accession>
<organism evidence="6 7">
    <name type="scientific">Phaeosphaeria nodorum (strain SN15 / ATCC MYA-4574 / FGSC 10173)</name>
    <name type="common">Glume blotch fungus</name>
    <name type="synonym">Parastagonospora nodorum</name>
    <dbReference type="NCBI Taxonomy" id="321614"/>
    <lineage>
        <taxon>Eukaryota</taxon>
        <taxon>Fungi</taxon>
        <taxon>Dikarya</taxon>
        <taxon>Ascomycota</taxon>
        <taxon>Pezizomycotina</taxon>
        <taxon>Dothideomycetes</taxon>
        <taxon>Pleosporomycetidae</taxon>
        <taxon>Pleosporales</taxon>
        <taxon>Pleosporineae</taxon>
        <taxon>Phaeosphaeriaceae</taxon>
        <taxon>Parastagonospora</taxon>
    </lineage>
</organism>
<dbReference type="EMBL" id="CH445335">
    <property type="protein sequence ID" value="EAT85296.2"/>
    <property type="molecule type" value="Genomic_DNA"/>
</dbReference>